<evidence type="ECO:0000313" key="2">
    <source>
        <dbReference type="Proteomes" id="UP000256379"/>
    </source>
</evidence>
<proteinExistence type="predicted"/>
<dbReference type="Proteomes" id="UP000256379">
    <property type="component" value="Unassembled WGS sequence"/>
</dbReference>
<accession>A0A3D8I9T1</accession>
<reference evidence="1 2" key="1">
    <citation type="submission" date="2018-04" db="EMBL/GenBank/DDBJ databases">
        <title>Novel Campyloabacter and Helicobacter Species and Strains.</title>
        <authorList>
            <person name="Mannion A.J."/>
            <person name="Shen Z."/>
            <person name="Fox J.G."/>
        </authorList>
    </citation>
    <scope>NUCLEOTIDE SEQUENCE [LARGE SCALE GENOMIC DNA]</scope>
    <source>
        <strain evidence="1 2">MIT 17-337</strain>
    </source>
</reference>
<sequence>MIISALLSSQGYAFDFAKYRCIIVSCGSDDDCKKREKIKENIPNIRSFDEIIDCYRFPDIAGIIPSFHIDTLNSCACRDNNEVNYCLPFIQSPTDSTYPCSPKMLEIYKAQKEQEEATCKRFIEDWNANKYPCIFDTNKDNVDKCRNELYEKYCGGM</sequence>
<name>A0A3D8I9T1_9HELI</name>
<comment type="caution">
    <text evidence="1">The sequence shown here is derived from an EMBL/GenBank/DDBJ whole genome shotgun (WGS) entry which is preliminary data.</text>
</comment>
<keyword evidence="2" id="KW-1185">Reference proteome</keyword>
<dbReference type="AlphaFoldDB" id="A0A3D8I9T1"/>
<gene>
    <name evidence="1" type="ORF">CQA53_10025</name>
</gene>
<evidence type="ECO:0000313" key="1">
    <source>
        <dbReference type="EMBL" id="RDU61514.1"/>
    </source>
</evidence>
<protein>
    <submittedName>
        <fullName evidence="1">Uncharacterized protein</fullName>
    </submittedName>
</protein>
<dbReference type="EMBL" id="NXLQ01000050">
    <property type="protein sequence ID" value="RDU61514.1"/>
    <property type="molecule type" value="Genomic_DNA"/>
</dbReference>
<organism evidence="1 2">
    <name type="scientific">Helicobacter didelphidarum</name>
    <dbReference type="NCBI Taxonomy" id="2040648"/>
    <lineage>
        <taxon>Bacteria</taxon>
        <taxon>Pseudomonadati</taxon>
        <taxon>Campylobacterota</taxon>
        <taxon>Epsilonproteobacteria</taxon>
        <taxon>Campylobacterales</taxon>
        <taxon>Helicobacteraceae</taxon>
        <taxon>Helicobacter</taxon>
    </lineage>
</organism>
<dbReference type="OrthoDB" id="5325993at2"/>